<feature type="region of interest" description="Disordered" evidence="9">
    <location>
        <begin position="1344"/>
        <end position="1363"/>
    </location>
</feature>
<dbReference type="InterPro" id="IPR027268">
    <property type="entry name" value="Peptidase_M4/M1_CTD_sf"/>
</dbReference>
<dbReference type="Pfam" id="PF25577">
    <property type="entry name" value="TPR_TAF2_C"/>
    <property type="match status" value="1"/>
</dbReference>
<accession>A0A6A6XHS1</accession>
<evidence type="ECO:0000256" key="5">
    <source>
        <dbReference type="ARBA" id="ARBA00023163"/>
    </source>
</evidence>
<feature type="region of interest" description="Disordered" evidence="9">
    <location>
        <begin position="1377"/>
        <end position="1429"/>
    </location>
</feature>
<evidence type="ECO:0000256" key="8">
    <source>
        <dbReference type="ARBA" id="ARBA00076306"/>
    </source>
</evidence>
<dbReference type="InterPro" id="IPR042097">
    <property type="entry name" value="Aminopeptidase_N-like_N_sf"/>
</dbReference>
<feature type="domain" description="Transcription initiation factor TFIID subunit 2 Ig-like" evidence="10">
    <location>
        <begin position="573"/>
        <end position="756"/>
    </location>
</feature>
<gene>
    <name evidence="12" type="ORF">K505DRAFT_359839</name>
</gene>
<comment type="subcellular location">
    <subcellularLocation>
        <location evidence="1">Nucleus</location>
    </subcellularLocation>
</comment>
<dbReference type="FunFam" id="1.10.390.10:FF:000011">
    <property type="entry name" value="Transcription initiation factor TFIID subunit"/>
    <property type="match status" value="1"/>
</dbReference>
<comment type="similarity">
    <text evidence="2">Belongs to the TAF2 family.</text>
</comment>
<reference evidence="12" key="1">
    <citation type="journal article" date="2020" name="Stud. Mycol.">
        <title>101 Dothideomycetes genomes: a test case for predicting lifestyles and emergence of pathogens.</title>
        <authorList>
            <person name="Haridas S."/>
            <person name="Albert R."/>
            <person name="Binder M."/>
            <person name="Bloem J."/>
            <person name="Labutti K."/>
            <person name="Salamov A."/>
            <person name="Andreopoulos B."/>
            <person name="Baker S."/>
            <person name="Barry K."/>
            <person name="Bills G."/>
            <person name="Bluhm B."/>
            <person name="Cannon C."/>
            <person name="Castanera R."/>
            <person name="Culley D."/>
            <person name="Daum C."/>
            <person name="Ezra D."/>
            <person name="Gonzalez J."/>
            <person name="Henrissat B."/>
            <person name="Kuo A."/>
            <person name="Liang C."/>
            <person name="Lipzen A."/>
            <person name="Lutzoni F."/>
            <person name="Magnuson J."/>
            <person name="Mondo S."/>
            <person name="Nolan M."/>
            <person name="Ohm R."/>
            <person name="Pangilinan J."/>
            <person name="Park H.-J."/>
            <person name="Ramirez L."/>
            <person name="Alfaro M."/>
            <person name="Sun H."/>
            <person name="Tritt A."/>
            <person name="Yoshinaga Y."/>
            <person name="Zwiers L.-H."/>
            <person name="Turgeon B."/>
            <person name="Goodwin S."/>
            <person name="Spatafora J."/>
            <person name="Crous P."/>
            <person name="Grigoriev I."/>
        </authorList>
    </citation>
    <scope>NUCLEOTIDE SEQUENCE</scope>
    <source>
        <strain evidence="12">CBS 109.77</strain>
    </source>
</reference>
<feature type="compositionally biased region" description="Basic and acidic residues" evidence="9">
    <location>
        <begin position="1391"/>
        <end position="1400"/>
    </location>
</feature>
<dbReference type="InterPro" id="IPR057991">
    <property type="entry name" value="TPR_TAF2_C"/>
</dbReference>
<dbReference type="InterPro" id="IPR057345">
    <property type="entry name" value="Ig-like_TAF2"/>
</dbReference>
<dbReference type="OrthoDB" id="308861at2759"/>
<dbReference type="SUPFAM" id="SSF55486">
    <property type="entry name" value="Metalloproteases ('zincins'), catalytic domain"/>
    <property type="match status" value="1"/>
</dbReference>
<dbReference type="PANTHER" id="PTHR15137:SF9">
    <property type="entry name" value="TRANSCRIPTION INITIATION FACTOR TFIID SUBUNIT 2"/>
    <property type="match status" value="1"/>
</dbReference>
<name>A0A6A6XHS1_9PLEO</name>
<evidence type="ECO:0000313" key="13">
    <source>
        <dbReference type="Proteomes" id="UP000799757"/>
    </source>
</evidence>
<dbReference type="SUPFAM" id="SSF63737">
    <property type="entry name" value="Leukotriene A4 hydrolase N-terminal domain"/>
    <property type="match status" value="1"/>
</dbReference>
<dbReference type="Proteomes" id="UP000799757">
    <property type="component" value="Unassembled WGS sequence"/>
</dbReference>
<dbReference type="GO" id="GO:0003682">
    <property type="term" value="F:chromatin binding"/>
    <property type="evidence" value="ECO:0007669"/>
    <property type="project" value="TreeGrafter"/>
</dbReference>
<sequence length="1445" mass="162575">MAPIEMDDGADDTSVRAFTVLKQKLELDFSFSPRRVKGKTTIDIQPQVAHLRTIQLNCRQLEPTSVKVEGRVAHSNYSNLYQRLGLYPGTGIEQFHLPKKRLEQHTSGEESELVITIPDRVKIKAVKPEDAIVDQDALASGFSTLGEGLYAPIKVEIEYILKDFRDALHFAGVEDGDGRYPHVYTRNSPFPGIASCFFPCVDDGITKCIFDIAIRYPRTIGDARSKERPAPAATNGNLQVNGASKADSVMSDANDDQDDMSEEEKAMEMSVICSGELTDDIPDPTDSTRKTASFTCAVPVLPQHIGLAIGPFEHVDLSEYRDTSDDERLGSNAIRVHAFCLPGKAEEVRNSAMMLARTLDSFTERYQSYPFEKAYKLAFVDDLDCDVAHTASFSICSSRLLFPETVWEPLVDTTRTLIHAVASQWIGVNVIAQRPNDQWIIVGGSWFMTELYLRELFGRNDHRFRQKQMADKIIQLDNRRPPLYVLGEYLSLESGEREFMELKALLVLSILHNRLVKQSGKNGVDRCLYRLLFNARNEKLPNGAISTEGFLDICDKVGHQKLDTFFNQWVYGSGCPSFECSPVFNKKKQVIVLTIKQTQADPTLKPEERSLAANEFMREVKEKQHAFQPVHDWPAFVGPMTIRIHEADGTPYEHIVDINSSTVKVEIPYNTKYKRLKRNRLQKERAAAAQGLDGAGEAQEDVMFYSLGDLFMTAKEATEWMISEWSAEDEARMDQESYEWIRVDADFEWICRANINDMPSYMYVSQLQQDKDVVAQMESIQYLALKEGHSLISSFLVKTLMDSRYFHGVRTMAADVIANSAKEHLNWIGLFHLQKAFRELFCIPGSPMTRSNDFSDRSSYIIQCAIPKAIAMIKGTDGKAPIEAKQFLLDTMRYNDNRGNDYSDDHYLATLMRCLAKSLTVDKPSARDQDRMLIDEGAVEFEFEGKAIDELGRHQRLDEWIPTYRNIYTMTALDCSFMLMTNRIVPLKPTDFLQYTRIGNAENVRVHAWDCLVRLGMLQKEGVLKYMIHEIASDPSPHFRAELLRIFDMAIGLIAIGDVFTPEKPPEQSNEALVIEQTEGPSDRETGLARQGLKGALKALKADLAFNETLKKALESALRSDKTSARDVAELLEICQTFITPVDKLEVHLKYPRYYKVRHLGNGQLRFYRSDRWRDKPRVPLALPQKEKIGGLKLQLQLKKPKDLSLAEEKIATPRAIQDTPIVYGSVLEAPLVHTPIQETPTIPKPVQEKLAAPKAVQEQPAVPKPVQEKTAAPKLVIKKPTLPLPREKEKGTPTVVQPPRQQTPVPEPTPTVTIVPVSAPASAPAPAPVAPLPTIVLPTNVVPPTPTRASTPKAHKAKKSKRSRIVKLRLAPSLLSGFPSGKTAQNRKRKAEDNVERVRPIKRQASVEPRSSLVQIERTPPSGHGDKAKLMLKLRVGRDKLPTN</sequence>
<keyword evidence="5" id="KW-0804">Transcription</keyword>
<dbReference type="CDD" id="cd09839">
    <property type="entry name" value="M1_like_TAF2"/>
    <property type="match status" value="1"/>
</dbReference>
<keyword evidence="13" id="KW-1185">Reference proteome</keyword>
<evidence type="ECO:0000256" key="9">
    <source>
        <dbReference type="SAM" id="MobiDB-lite"/>
    </source>
</evidence>
<feature type="region of interest" description="Disordered" evidence="9">
    <location>
        <begin position="224"/>
        <end position="264"/>
    </location>
</feature>
<dbReference type="Pfam" id="PF25316">
    <property type="entry name" value="TAF2_3rd"/>
    <property type="match status" value="1"/>
</dbReference>
<feature type="region of interest" description="Disordered" evidence="9">
    <location>
        <begin position="1252"/>
        <end position="1310"/>
    </location>
</feature>
<evidence type="ECO:0000313" key="12">
    <source>
        <dbReference type="EMBL" id="KAF2795808.1"/>
    </source>
</evidence>
<evidence type="ECO:0000256" key="3">
    <source>
        <dbReference type="ARBA" id="ARBA00017363"/>
    </source>
</evidence>
<dbReference type="Gene3D" id="2.60.40.1730">
    <property type="entry name" value="tricorn interacting facor f3 domain"/>
    <property type="match status" value="1"/>
</dbReference>
<dbReference type="GO" id="GO:0005669">
    <property type="term" value="C:transcription factor TFIID complex"/>
    <property type="evidence" value="ECO:0007669"/>
    <property type="project" value="InterPro"/>
</dbReference>
<feature type="domain" description="Transcription initiation factor TFIID subunit 2 TPR repeats" evidence="11">
    <location>
        <begin position="761"/>
        <end position="1047"/>
    </location>
</feature>
<organism evidence="12 13">
    <name type="scientific">Melanomma pulvis-pyrius CBS 109.77</name>
    <dbReference type="NCBI Taxonomy" id="1314802"/>
    <lineage>
        <taxon>Eukaryota</taxon>
        <taxon>Fungi</taxon>
        <taxon>Dikarya</taxon>
        <taxon>Ascomycota</taxon>
        <taxon>Pezizomycotina</taxon>
        <taxon>Dothideomycetes</taxon>
        <taxon>Pleosporomycetidae</taxon>
        <taxon>Pleosporales</taxon>
        <taxon>Melanommataceae</taxon>
        <taxon>Melanomma</taxon>
    </lineage>
</organism>
<evidence type="ECO:0000256" key="6">
    <source>
        <dbReference type="ARBA" id="ARBA00023242"/>
    </source>
</evidence>
<dbReference type="PANTHER" id="PTHR15137">
    <property type="entry name" value="TRANSCRIPTION INITIATION FACTOR TFIID"/>
    <property type="match status" value="1"/>
</dbReference>
<keyword evidence="6" id="KW-0539">Nucleus</keyword>
<evidence type="ECO:0000259" key="11">
    <source>
        <dbReference type="Pfam" id="PF25577"/>
    </source>
</evidence>
<evidence type="ECO:0000256" key="7">
    <source>
        <dbReference type="ARBA" id="ARBA00025346"/>
    </source>
</evidence>
<protein>
    <recommendedName>
        <fullName evidence="3">Transcription initiation factor TFIID subunit 2</fullName>
    </recommendedName>
    <alternativeName>
        <fullName evidence="8">TBP-associated factor 2</fullName>
    </alternativeName>
</protein>
<evidence type="ECO:0000256" key="1">
    <source>
        <dbReference type="ARBA" id="ARBA00004123"/>
    </source>
</evidence>
<evidence type="ECO:0000256" key="4">
    <source>
        <dbReference type="ARBA" id="ARBA00023015"/>
    </source>
</evidence>
<feature type="compositionally biased region" description="Acidic residues" evidence="9">
    <location>
        <begin position="253"/>
        <end position="262"/>
    </location>
</feature>
<comment type="function">
    <text evidence="7">Functions as a component of the DNA-binding general transcription factor complex TFIID. Binding of TFIID to a promoter (with or without TATA element) is the initial step in pre-initiation complex (PIC) formation. TFIID plays a key role in the regulation of gene expression by RNA polymerase II through different activities such as transcription activator interaction, core promoter recognition and selectivity, TFIIA and TFIIB interaction, chromatin modification (histone acetylation by TAF1), facilitation of DNA opening and initiation of transcription.</text>
</comment>
<feature type="compositionally biased region" description="Basic residues" evidence="9">
    <location>
        <begin position="1354"/>
        <end position="1363"/>
    </location>
</feature>
<dbReference type="GO" id="GO:0016251">
    <property type="term" value="F:RNA polymerase II general transcription initiation factor activity"/>
    <property type="evidence" value="ECO:0007669"/>
    <property type="project" value="TreeGrafter"/>
</dbReference>
<evidence type="ECO:0000256" key="2">
    <source>
        <dbReference type="ARBA" id="ARBA00010937"/>
    </source>
</evidence>
<proteinExistence type="inferred from homology"/>
<evidence type="ECO:0000259" key="10">
    <source>
        <dbReference type="Pfam" id="PF25316"/>
    </source>
</evidence>
<dbReference type="Gene3D" id="1.10.390.10">
    <property type="entry name" value="Neutral Protease Domain 2"/>
    <property type="match status" value="1"/>
</dbReference>
<dbReference type="GO" id="GO:0000976">
    <property type="term" value="F:transcription cis-regulatory region binding"/>
    <property type="evidence" value="ECO:0007669"/>
    <property type="project" value="TreeGrafter"/>
</dbReference>
<keyword evidence="4" id="KW-0805">Transcription regulation</keyword>
<dbReference type="InterPro" id="IPR037813">
    <property type="entry name" value="TAF2"/>
</dbReference>
<feature type="compositionally biased region" description="Low complexity" evidence="9">
    <location>
        <begin position="1293"/>
        <end position="1310"/>
    </location>
</feature>
<dbReference type="GO" id="GO:0006367">
    <property type="term" value="P:transcription initiation at RNA polymerase II promoter"/>
    <property type="evidence" value="ECO:0007669"/>
    <property type="project" value="TreeGrafter"/>
</dbReference>
<dbReference type="EMBL" id="MU001847">
    <property type="protein sequence ID" value="KAF2795808.1"/>
    <property type="molecule type" value="Genomic_DNA"/>
</dbReference>